<dbReference type="InterPro" id="IPR003509">
    <property type="entry name" value="UPF0102_YraN-like"/>
</dbReference>
<evidence type="ECO:0000313" key="3">
    <source>
        <dbReference type="EMBL" id="MTW02970.1"/>
    </source>
</evidence>
<evidence type="ECO:0000313" key="4">
    <source>
        <dbReference type="Proteomes" id="UP000484015"/>
    </source>
</evidence>
<accession>A0A6L6Q022</accession>
<proteinExistence type="inferred from homology"/>
<dbReference type="OrthoDB" id="9794876at2"/>
<keyword evidence="4" id="KW-1185">Reference proteome</keyword>
<comment type="caution">
    <text evidence="3">The sequence shown here is derived from an EMBL/GenBank/DDBJ whole genome shotgun (WGS) entry which is preliminary data.</text>
</comment>
<dbReference type="Pfam" id="PF02021">
    <property type="entry name" value="UPF0102"/>
    <property type="match status" value="1"/>
</dbReference>
<dbReference type="CDD" id="cd20736">
    <property type="entry name" value="PoNe_Nuclease"/>
    <property type="match status" value="1"/>
</dbReference>
<dbReference type="HAMAP" id="MF_00048">
    <property type="entry name" value="UPF0102"/>
    <property type="match status" value="1"/>
</dbReference>
<dbReference type="NCBIfam" id="NF009150">
    <property type="entry name" value="PRK12497.1-3"/>
    <property type="match status" value="1"/>
</dbReference>
<dbReference type="PANTHER" id="PTHR34039">
    <property type="entry name" value="UPF0102 PROTEIN YRAN"/>
    <property type="match status" value="1"/>
</dbReference>
<sequence>MTATGRQLHGQAGEDRALEYLSSHGLTLVERNFRCKVGEIDLIMQDWQNLVFVEVRRRDSRDFGGALASVTPVKQRRMVRAAQFYLLRYKKLPPCRFDVIAIDGDSLQWLRNAIVEGM</sequence>
<dbReference type="PANTHER" id="PTHR34039:SF1">
    <property type="entry name" value="UPF0102 PROTEIN YRAN"/>
    <property type="match status" value="1"/>
</dbReference>
<dbReference type="InterPro" id="IPR011335">
    <property type="entry name" value="Restrct_endonuc-II-like"/>
</dbReference>
<dbReference type="GO" id="GO:0003676">
    <property type="term" value="F:nucleic acid binding"/>
    <property type="evidence" value="ECO:0007669"/>
    <property type="project" value="InterPro"/>
</dbReference>
<comment type="similarity">
    <text evidence="1 2">Belongs to the UPF0102 family.</text>
</comment>
<evidence type="ECO:0000256" key="2">
    <source>
        <dbReference type="HAMAP-Rule" id="MF_00048"/>
    </source>
</evidence>
<dbReference type="Proteomes" id="UP000484015">
    <property type="component" value="Unassembled WGS sequence"/>
</dbReference>
<dbReference type="NCBIfam" id="NF009154">
    <property type="entry name" value="PRK12497.3-3"/>
    <property type="match status" value="1"/>
</dbReference>
<dbReference type="RefSeq" id="WP_155439362.1">
    <property type="nucleotide sequence ID" value="NZ_WNLA01000007.1"/>
</dbReference>
<dbReference type="InterPro" id="IPR011856">
    <property type="entry name" value="tRNA_endonuc-like_dom_sf"/>
</dbReference>
<gene>
    <name evidence="3" type="ORF">GM668_12830</name>
</gene>
<evidence type="ECO:0000256" key="1">
    <source>
        <dbReference type="ARBA" id="ARBA00006738"/>
    </source>
</evidence>
<dbReference type="AlphaFoldDB" id="A0A6L6Q022"/>
<name>A0A6L6Q022_9BURK</name>
<protein>
    <recommendedName>
        <fullName evidence="2">UPF0102 protein GM668_12830</fullName>
    </recommendedName>
</protein>
<reference evidence="3 4" key="1">
    <citation type="submission" date="2019-11" db="EMBL/GenBank/DDBJ databases">
        <title>Type strains purchased from KCTC, JCM and DSMZ.</title>
        <authorList>
            <person name="Lu H."/>
        </authorList>
    </citation>
    <scope>NUCLEOTIDE SEQUENCE [LARGE SCALE GENOMIC DNA]</scope>
    <source>
        <strain evidence="3 4">KCTC 42409</strain>
    </source>
</reference>
<dbReference type="SUPFAM" id="SSF52980">
    <property type="entry name" value="Restriction endonuclease-like"/>
    <property type="match status" value="1"/>
</dbReference>
<dbReference type="EMBL" id="WNLA01000007">
    <property type="protein sequence ID" value="MTW02970.1"/>
    <property type="molecule type" value="Genomic_DNA"/>
</dbReference>
<dbReference type="NCBIfam" id="TIGR00252">
    <property type="entry name" value="YraN family protein"/>
    <property type="match status" value="1"/>
</dbReference>
<organism evidence="3 4">
    <name type="scientific">Pseudoduganella ginsengisoli</name>
    <dbReference type="NCBI Taxonomy" id="1462440"/>
    <lineage>
        <taxon>Bacteria</taxon>
        <taxon>Pseudomonadati</taxon>
        <taxon>Pseudomonadota</taxon>
        <taxon>Betaproteobacteria</taxon>
        <taxon>Burkholderiales</taxon>
        <taxon>Oxalobacteraceae</taxon>
        <taxon>Telluria group</taxon>
        <taxon>Pseudoduganella</taxon>
    </lineage>
</organism>
<dbReference type="Gene3D" id="3.40.1350.10">
    <property type="match status" value="1"/>
</dbReference>